<organism evidence="3 4">
    <name type="scientific">Litorivicinus lipolyticus</name>
    <dbReference type="NCBI Taxonomy" id="418701"/>
    <lineage>
        <taxon>Bacteria</taxon>
        <taxon>Pseudomonadati</taxon>
        <taxon>Pseudomonadota</taxon>
        <taxon>Gammaproteobacteria</taxon>
        <taxon>Oceanospirillales</taxon>
        <taxon>Litorivicinaceae</taxon>
        <taxon>Litorivicinus</taxon>
    </lineage>
</organism>
<dbReference type="Proteomes" id="UP000388235">
    <property type="component" value="Chromosome"/>
</dbReference>
<dbReference type="PANTHER" id="PTHR33515:SF1">
    <property type="entry name" value="RIBOSOME-BINDING FACTOR A, CHLOROPLASTIC-RELATED"/>
    <property type="match status" value="1"/>
</dbReference>
<keyword evidence="4" id="KW-1185">Reference proteome</keyword>
<dbReference type="KEGG" id="llp:GH975_02440"/>
<dbReference type="Gene3D" id="3.30.300.20">
    <property type="match status" value="1"/>
</dbReference>
<keyword evidence="2" id="KW-0963">Cytoplasm</keyword>
<dbReference type="PROSITE" id="PS01319">
    <property type="entry name" value="RBFA"/>
    <property type="match status" value="1"/>
</dbReference>
<dbReference type="GO" id="GO:0005829">
    <property type="term" value="C:cytosol"/>
    <property type="evidence" value="ECO:0007669"/>
    <property type="project" value="TreeGrafter"/>
</dbReference>
<evidence type="ECO:0000313" key="4">
    <source>
        <dbReference type="Proteomes" id="UP000388235"/>
    </source>
</evidence>
<comment type="subcellular location">
    <subcellularLocation>
        <location evidence="2">Cytoplasm</location>
    </subcellularLocation>
</comment>
<name>A0A5Q2QEP1_9GAMM</name>
<reference evidence="3 4" key="1">
    <citation type="submission" date="2019-11" db="EMBL/GenBank/DDBJ databases">
        <authorList>
            <person name="Khan S.A."/>
            <person name="Jeon C.O."/>
            <person name="Chun B.H."/>
        </authorList>
    </citation>
    <scope>NUCLEOTIDE SEQUENCE [LARGE SCALE GENOMIC DNA]</scope>
    <source>
        <strain evidence="3 4">IMCC 1097</strain>
    </source>
</reference>
<dbReference type="GO" id="GO:0030490">
    <property type="term" value="P:maturation of SSU-rRNA"/>
    <property type="evidence" value="ECO:0007669"/>
    <property type="project" value="UniProtKB-UniRule"/>
</dbReference>
<gene>
    <name evidence="2 3" type="primary">rbfA</name>
    <name evidence="3" type="ORF">GH975_02440</name>
</gene>
<comment type="function">
    <text evidence="2">One of several proteins that assist in the late maturation steps of the functional core of the 30S ribosomal subunit. Associates with free 30S ribosomal subunits (but not with 30S subunits that are part of 70S ribosomes or polysomes). Required for efficient processing of 16S rRNA. May interact with the 5'-terminal helix region of 16S rRNA.</text>
</comment>
<dbReference type="AlphaFoldDB" id="A0A5Q2QEP1"/>
<evidence type="ECO:0000313" key="3">
    <source>
        <dbReference type="EMBL" id="QGG79485.1"/>
    </source>
</evidence>
<accession>A0A5Q2QEP1</accession>
<dbReference type="InterPro" id="IPR023799">
    <property type="entry name" value="RbfA_dom_sf"/>
</dbReference>
<comment type="similarity">
    <text evidence="2">Belongs to the RbfA family.</text>
</comment>
<dbReference type="Pfam" id="PF02033">
    <property type="entry name" value="RBFA"/>
    <property type="match status" value="1"/>
</dbReference>
<dbReference type="InterPro" id="IPR015946">
    <property type="entry name" value="KH_dom-like_a/b"/>
</dbReference>
<keyword evidence="1 2" id="KW-0690">Ribosome biogenesis</keyword>
<dbReference type="HAMAP" id="MF_00003">
    <property type="entry name" value="RbfA"/>
    <property type="match status" value="1"/>
</dbReference>
<dbReference type="GO" id="GO:0043024">
    <property type="term" value="F:ribosomal small subunit binding"/>
    <property type="evidence" value="ECO:0007669"/>
    <property type="project" value="TreeGrafter"/>
</dbReference>
<protein>
    <recommendedName>
        <fullName evidence="2">Ribosome-binding factor A</fullName>
    </recommendedName>
</protein>
<dbReference type="NCBIfam" id="TIGR00082">
    <property type="entry name" value="rbfA"/>
    <property type="match status" value="1"/>
</dbReference>
<sequence>MAREFKRSDRLGEQIQRELAELLQFHSRVHLPGLVTVSGVKLSRDMGYADVHISVLGGGDDAPTRALDAINSQKGYLRTELSQRLHVRRVPELRFYGDSTQQDAARMATLISKARASDSDISEE</sequence>
<dbReference type="RefSeq" id="WP_153712989.1">
    <property type="nucleotide sequence ID" value="NZ_CP045871.1"/>
</dbReference>
<evidence type="ECO:0000256" key="1">
    <source>
        <dbReference type="ARBA" id="ARBA00022517"/>
    </source>
</evidence>
<dbReference type="SUPFAM" id="SSF89919">
    <property type="entry name" value="Ribosome-binding factor A, RbfA"/>
    <property type="match status" value="1"/>
</dbReference>
<dbReference type="OrthoDB" id="307788at2"/>
<dbReference type="PANTHER" id="PTHR33515">
    <property type="entry name" value="RIBOSOME-BINDING FACTOR A, CHLOROPLASTIC-RELATED"/>
    <property type="match status" value="1"/>
</dbReference>
<proteinExistence type="inferred from homology"/>
<dbReference type="InterPro" id="IPR020053">
    <property type="entry name" value="Ribosome-bd_factorA_CS"/>
</dbReference>
<dbReference type="EMBL" id="CP045871">
    <property type="protein sequence ID" value="QGG79485.1"/>
    <property type="molecule type" value="Genomic_DNA"/>
</dbReference>
<evidence type="ECO:0000256" key="2">
    <source>
        <dbReference type="HAMAP-Rule" id="MF_00003"/>
    </source>
</evidence>
<dbReference type="InterPro" id="IPR000238">
    <property type="entry name" value="RbfA"/>
</dbReference>
<comment type="subunit">
    <text evidence="2">Monomer. Binds 30S ribosomal subunits, but not 50S ribosomal subunits or 70S ribosomes.</text>
</comment>